<keyword evidence="2 5" id="KW-0802">TPR repeat</keyword>
<dbReference type="InterPro" id="IPR051966">
    <property type="entry name" value="RPAP3"/>
</dbReference>
<dbReference type="VEuPathDB" id="TriTrypDB:LPAL13_270032300"/>
<dbReference type="InterPro" id="IPR019734">
    <property type="entry name" value="TPR_rpt"/>
</dbReference>
<dbReference type="OrthoDB" id="629492at2759"/>
<dbReference type="GeneID" id="22576417"/>
<feature type="compositionally biased region" description="Low complexity" evidence="7">
    <location>
        <begin position="321"/>
        <end position="362"/>
    </location>
</feature>
<sequence length="487" mass="53296">MDRSVAEAIRQQSEDLRDELKELEQWEDAMQAREVARTQRKVPLSANAAVAEPPIRGTVPSLKGAIQQQQARAASAGGDTAARAVVDPIQQAKDKGNALFQSGYLSEAVAAYTVGIDLDPASATTHVLYANRAMCYLKLGQWTAAEKDATTCVHMNTRYVKAYYRRAVARKQLGKLHEARADLEAVLALAPKDVSAQQEMESVTRALQATRAAASQASATAGTSAKKRIIIEEVDSEDDEAAGEAPVTSVSKLSAEEEGLRQACIEEDLRRLAAARESREVQARQEAQREAAAQAQRQRRHERVEIIEEEEKSSTEEKKTASSPAAATPAVKQTPSSVTSSPPASSSPSPTSATTRARPRPSIAKESLTAPKSFSEFERRFREVGQQPELRDYYVRQLNPATMANLFGSNMTPEMLLGILQAVKTFHSTVALQYARGLCQVRRVEDLTLFLNAQEKAVVQDVLDLLRSAPDIPAKDIEHIERKLKPL</sequence>
<dbReference type="GO" id="GO:0101031">
    <property type="term" value="C:protein folding chaperone complex"/>
    <property type="evidence" value="ECO:0007669"/>
    <property type="project" value="TreeGrafter"/>
</dbReference>
<protein>
    <recommendedName>
        <fullName evidence="4">RNA polymerase II-associated protein 3</fullName>
    </recommendedName>
</protein>
<dbReference type="Gene3D" id="1.25.40.10">
    <property type="entry name" value="Tetratricopeptide repeat domain"/>
    <property type="match status" value="1"/>
</dbReference>
<dbReference type="PROSITE" id="PS50005">
    <property type="entry name" value="TPR"/>
    <property type="match status" value="1"/>
</dbReference>
<dbReference type="RefSeq" id="XP_010700325.1">
    <property type="nucleotide sequence ID" value="XM_010702023.1"/>
</dbReference>
<keyword evidence="10" id="KW-1185">Reference proteome</keyword>
<feature type="region of interest" description="Disordered" evidence="7">
    <location>
        <begin position="283"/>
        <end position="369"/>
    </location>
</feature>
<dbReference type="Pfam" id="PF13877">
    <property type="entry name" value="RPAP3_C"/>
    <property type="match status" value="1"/>
</dbReference>
<dbReference type="PANTHER" id="PTHR46423:SF1">
    <property type="entry name" value="RNA POLYMERASE II-ASSOCIATED PROTEIN 3"/>
    <property type="match status" value="1"/>
</dbReference>
<evidence type="ECO:0000256" key="7">
    <source>
        <dbReference type="SAM" id="MobiDB-lite"/>
    </source>
</evidence>
<feature type="compositionally biased region" description="Basic and acidic residues" evidence="7">
    <location>
        <begin position="302"/>
        <end position="320"/>
    </location>
</feature>
<evidence type="ECO:0000313" key="9">
    <source>
        <dbReference type="EMBL" id="AIN99618.1"/>
    </source>
</evidence>
<accession>A0A088RUC8</accession>
<evidence type="ECO:0000259" key="8">
    <source>
        <dbReference type="Pfam" id="PF13877"/>
    </source>
</evidence>
<dbReference type="KEGG" id="lpan:LPMP_272390"/>
<comment type="similarity">
    <text evidence="3">Belongs to the RPAP3 family.</text>
</comment>
<evidence type="ECO:0000256" key="4">
    <source>
        <dbReference type="ARBA" id="ARBA00040133"/>
    </source>
</evidence>
<keyword evidence="1" id="KW-0677">Repeat</keyword>
<dbReference type="AlphaFoldDB" id="A0A088RUC8"/>
<evidence type="ECO:0000256" key="6">
    <source>
        <dbReference type="SAM" id="Coils"/>
    </source>
</evidence>
<feature type="repeat" description="TPR" evidence="5">
    <location>
        <begin position="160"/>
        <end position="193"/>
    </location>
</feature>
<feature type="coiled-coil region" evidence="6">
    <location>
        <begin position="6"/>
        <end position="33"/>
    </location>
</feature>
<dbReference type="InterPro" id="IPR025986">
    <property type="entry name" value="RPAP3-like_C"/>
</dbReference>
<evidence type="ECO:0000256" key="2">
    <source>
        <dbReference type="ARBA" id="ARBA00022803"/>
    </source>
</evidence>
<dbReference type="Proteomes" id="UP000063063">
    <property type="component" value="Chromosome 27"/>
</dbReference>
<dbReference type="Pfam" id="PF13181">
    <property type="entry name" value="TPR_8"/>
    <property type="match status" value="1"/>
</dbReference>
<reference evidence="9 10" key="1">
    <citation type="journal article" date="2015" name="Sci. Rep.">
        <title>The genome of Leishmania panamensis: insights into genomics of the L. (Viannia) subgenus.</title>
        <authorList>
            <person name="Llanes A."/>
            <person name="Restrepo C.M."/>
            <person name="Vecchio G.D."/>
            <person name="Anguizola F.J."/>
            <person name="Lleonart R."/>
        </authorList>
    </citation>
    <scope>NUCLEOTIDE SEQUENCE [LARGE SCALE GENOMIC DNA]</scope>
    <source>
        <strain evidence="9 10">MHOM/PA/94/PSC-1</strain>
    </source>
</reference>
<proteinExistence type="inferred from homology"/>
<dbReference type="SMART" id="SM00028">
    <property type="entry name" value="TPR"/>
    <property type="match status" value="3"/>
</dbReference>
<name>A0A088RUC8_LEIPA</name>
<feature type="domain" description="RNA-polymerase II-associated protein 3-like C-terminal" evidence="8">
    <location>
        <begin position="370"/>
        <end position="456"/>
    </location>
</feature>
<dbReference type="PANTHER" id="PTHR46423">
    <property type="entry name" value="RNA POLYMERASE II-ASSOCIATED PROTEIN 3"/>
    <property type="match status" value="1"/>
</dbReference>
<dbReference type="InterPro" id="IPR011990">
    <property type="entry name" value="TPR-like_helical_dom_sf"/>
</dbReference>
<evidence type="ECO:0000313" key="10">
    <source>
        <dbReference type="Proteomes" id="UP000063063"/>
    </source>
</evidence>
<organism evidence="9 10">
    <name type="scientific">Leishmania panamensis</name>
    <dbReference type="NCBI Taxonomy" id="5679"/>
    <lineage>
        <taxon>Eukaryota</taxon>
        <taxon>Discoba</taxon>
        <taxon>Euglenozoa</taxon>
        <taxon>Kinetoplastea</taxon>
        <taxon>Metakinetoplastina</taxon>
        <taxon>Trypanosomatida</taxon>
        <taxon>Trypanosomatidae</taxon>
        <taxon>Leishmaniinae</taxon>
        <taxon>Leishmania</taxon>
        <taxon>Leishmania guyanensis species complex</taxon>
    </lineage>
</organism>
<dbReference type="SUPFAM" id="SSF48452">
    <property type="entry name" value="TPR-like"/>
    <property type="match status" value="1"/>
</dbReference>
<evidence type="ECO:0000256" key="5">
    <source>
        <dbReference type="PROSITE-ProRule" id="PRU00339"/>
    </source>
</evidence>
<feature type="region of interest" description="Disordered" evidence="7">
    <location>
        <begin position="235"/>
        <end position="257"/>
    </location>
</feature>
<dbReference type="eggNOG" id="KOG4648">
    <property type="taxonomic scope" value="Eukaryota"/>
</dbReference>
<keyword evidence="6" id="KW-0175">Coiled coil</keyword>
<evidence type="ECO:0000256" key="1">
    <source>
        <dbReference type="ARBA" id="ARBA00022737"/>
    </source>
</evidence>
<evidence type="ECO:0000256" key="3">
    <source>
        <dbReference type="ARBA" id="ARBA00038275"/>
    </source>
</evidence>
<dbReference type="EMBL" id="CP009396">
    <property type="protein sequence ID" value="AIN99618.1"/>
    <property type="molecule type" value="Genomic_DNA"/>
</dbReference>
<dbReference type="VEuPathDB" id="TriTrypDB:LPMP_272390"/>
<gene>
    <name evidence="9" type="ORF">LPMP_272390</name>
</gene>